<dbReference type="InterPro" id="IPR050639">
    <property type="entry name" value="SSR_resolvase"/>
</dbReference>
<dbReference type="SUPFAM" id="SSF53041">
    <property type="entry name" value="Resolvase-like"/>
    <property type="match status" value="1"/>
</dbReference>
<keyword evidence="4" id="KW-1185">Reference proteome</keyword>
<dbReference type="OrthoDB" id="7277848at2"/>
<evidence type="ECO:0008006" key="5">
    <source>
        <dbReference type="Google" id="ProtNLM"/>
    </source>
</evidence>
<dbReference type="InterPro" id="IPR011109">
    <property type="entry name" value="DNA_bind_recombinase_dom"/>
</dbReference>
<evidence type="ECO:0000313" key="3">
    <source>
        <dbReference type="EMBL" id="EQB14828.1"/>
    </source>
</evidence>
<dbReference type="Gene3D" id="3.40.50.1390">
    <property type="entry name" value="Resolvase, N-terminal catalytic domain"/>
    <property type="match status" value="1"/>
</dbReference>
<feature type="domain" description="Resolvase/invertase-type recombinase catalytic" evidence="1">
    <location>
        <begin position="3"/>
        <end position="152"/>
    </location>
</feature>
<dbReference type="SMART" id="SM00857">
    <property type="entry name" value="Resolvase"/>
    <property type="match status" value="1"/>
</dbReference>
<dbReference type="CDD" id="cd00338">
    <property type="entry name" value="Ser_Recombinase"/>
    <property type="match status" value="1"/>
</dbReference>
<dbReference type="PROSITE" id="PS51737">
    <property type="entry name" value="RECOMBINASE_DNA_BIND"/>
    <property type="match status" value="1"/>
</dbReference>
<evidence type="ECO:0000259" key="2">
    <source>
        <dbReference type="PROSITE" id="PS51737"/>
    </source>
</evidence>
<dbReference type="InterPro" id="IPR036162">
    <property type="entry name" value="Resolvase-like_N_sf"/>
</dbReference>
<dbReference type="InterPro" id="IPR025827">
    <property type="entry name" value="Zn_ribbon_recom_dom"/>
</dbReference>
<evidence type="ECO:0000259" key="1">
    <source>
        <dbReference type="PROSITE" id="PS51736"/>
    </source>
</evidence>
<evidence type="ECO:0000313" key="4">
    <source>
        <dbReference type="Proteomes" id="UP000015531"/>
    </source>
</evidence>
<dbReference type="InterPro" id="IPR006119">
    <property type="entry name" value="Resolv_N"/>
</dbReference>
<name>T0HRV7_9SPHN</name>
<protein>
    <recommendedName>
        <fullName evidence="5">Resolvase</fullName>
    </recommendedName>
</protein>
<dbReference type="Gene3D" id="3.90.1750.20">
    <property type="entry name" value="Putative Large Serine Recombinase, Chain B, Domain 2"/>
    <property type="match status" value="1"/>
</dbReference>
<dbReference type="PANTHER" id="PTHR30461">
    <property type="entry name" value="DNA-INVERTASE FROM LAMBDOID PROPHAGE"/>
    <property type="match status" value="1"/>
</dbReference>
<dbReference type="PROSITE" id="PS51736">
    <property type="entry name" value="RECOMBINASES_3"/>
    <property type="match status" value="1"/>
</dbReference>
<dbReference type="PATRIC" id="fig|1331060.3.peg.2222"/>
<dbReference type="Pfam" id="PF00239">
    <property type="entry name" value="Resolvase"/>
    <property type="match status" value="1"/>
</dbReference>
<dbReference type="PANTHER" id="PTHR30461:SF23">
    <property type="entry name" value="DNA RECOMBINASE-RELATED"/>
    <property type="match status" value="1"/>
</dbReference>
<organism evidence="3 4">
    <name type="scientific">Sphingobium lactosutens DS20</name>
    <dbReference type="NCBI Taxonomy" id="1331060"/>
    <lineage>
        <taxon>Bacteria</taxon>
        <taxon>Pseudomonadati</taxon>
        <taxon>Pseudomonadota</taxon>
        <taxon>Alphaproteobacteria</taxon>
        <taxon>Sphingomonadales</taxon>
        <taxon>Sphingomonadaceae</taxon>
        <taxon>Sphingobium</taxon>
    </lineage>
</organism>
<proteinExistence type="predicted"/>
<dbReference type="AlphaFoldDB" id="T0HRV7"/>
<dbReference type="Pfam" id="PF13408">
    <property type="entry name" value="Zn_ribbon_recom"/>
    <property type="match status" value="1"/>
</dbReference>
<gene>
    <name evidence="3" type="ORF">RLDS_11715</name>
</gene>
<feature type="domain" description="Recombinase" evidence="2">
    <location>
        <begin position="151"/>
        <end position="294"/>
    </location>
</feature>
<dbReference type="Pfam" id="PF07508">
    <property type="entry name" value="Recombinase"/>
    <property type="match status" value="1"/>
</dbReference>
<dbReference type="GO" id="GO:0000150">
    <property type="term" value="F:DNA strand exchange activity"/>
    <property type="evidence" value="ECO:0007669"/>
    <property type="project" value="InterPro"/>
</dbReference>
<dbReference type="GO" id="GO:0003677">
    <property type="term" value="F:DNA binding"/>
    <property type="evidence" value="ECO:0007669"/>
    <property type="project" value="InterPro"/>
</dbReference>
<dbReference type="EMBL" id="ATDP01000089">
    <property type="protein sequence ID" value="EQB14828.1"/>
    <property type="molecule type" value="Genomic_DNA"/>
</dbReference>
<dbReference type="eggNOG" id="COG1961">
    <property type="taxonomic scope" value="Bacteria"/>
</dbReference>
<reference evidence="3 4" key="1">
    <citation type="journal article" date="2013" name="Genome Announc.">
        <title>Draft Genome Sequence of Sphingobium lactosutens Strain DS20T, Isolated from a Hexachlorocyclohexane Dumpsite.</title>
        <authorList>
            <person name="Kumar R."/>
            <person name="Dwivedi V."/>
            <person name="Negi V."/>
            <person name="Khurana J.P."/>
            <person name="Lal R."/>
        </authorList>
    </citation>
    <scope>NUCLEOTIDE SEQUENCE [LARGE SCALE GENOMIC DNA]</scope>
    <source>
        <strain evidence="3 4">DS20</strain>
    </source>
</reference>
<sequence>MTRVALYARYSSDNQSVSSIEDQFRICRDQAAREKWKVVGAFKDAAISGASVTLRPGIQALLQDAQSGKFDIVLAEALDRISRDQADVAILYKHFKFAGVTLVTLAEGEISELHVGLKGTMNALFLKDLAAKTHRGLRGRVEKGKAGGGLCYGYDVVKRLNGDGEQARGERKINEAEAEIVRRIFREFAAGKSPKAIAADLNRDGIPGPNGKAWGDTTIRGHVCRGTGIVNNELYAGVLVWNRLRYIKNPATGKRVSRVNPESEWIRTEVPDLRIVDEDLWQAARRRQEEISRQFENVTKGVRAYRAKHVNELRRPAFLFSGLLKCGCCGGNYGIITRDRYGCLNRYRRGTCDNGHTIRRDEIEQRILSGLTERLVSADRVAKAVRAYAEALNSQNRERRAQAELDRKALEKIERGIAGIIAAIEDGMYQPAMKDRMEDLERQKADVLARMEQAPEDVPDIHPNIAEIYKAKVTQLSESLADPELRDQAAEAFRALVDEVVLEPGDKRGEVNATLRGEVMNILDIVSGRKTRNRPQVITKDVAGPRNHRYRQTRFSWLLSVTVGSPSRNHRNRHTWAP</sequence>
<accession>T0HRV7</accession>
<comment type="caution">
    <text evidence="3">The sequence shown here is derived from an EMBL/GenBank/DDBJ whole genome shotgun (WGS) entry which is preliminary data.</text>
</comment>
<dbReference type="InterPro" id="IPR038109">
    <property type="entry name" value="DNA_bind_recomb_sf"/>
</dbReference>
<dbReference type="Proteomes" id="UP000015531">
    <property type="component" value="Unassembled WGS sequence"/>
</dbReference>